<dbReference type="AlphaFoldDB" id="A0A9P8G5H5"/>
<evidence type="ECO:0000313" key="2">
    <source>
        <dbReference type="Proteomes" id="UP000729357"/>
    </source>
</evidence>
<gene>
    <name evidence="1" type="ORF">KCU98_g22</name>
</gene>
<reference evidence="1" key="1">
    <citation type="journal article" date="2021" name="J Fungi (Basel)">
        <title>Virulence traits and population genomics of the black yeast Aureobasidium melanogenum.</title>
        <authorList>
            <person name="Cernosa A."/>
            <person name="Sun X."/>
            <person name="Gostincar C."/>
            <person name="Fang C."/>
            <person name="Gunde-Cimerman N."/>
            <person name="Song Z."/>
        </authorList>
    </citation>
    <scope>NUCLEOTIDE SEQUENCE</scope>
    <source>
        <strain evidence="1">EXF-9298</strain>
    </source>
</reference>
<evidence type="ECO:0000313" key="1">
    <source>
        <dbReference type="EMBL" id="KAG9991760.1"/>
    </source>
</evidence>
<feature type="non-terminal residue" evidence="1">
    <location>
        <position position="194"/>
    </location>
</feature>
<accession>A0A9P8G5H5</accession>
<organism evidence="1 2">
    <name type="scientific">Aureobasidium melanogenum</name>
    <name type="common">Aureobasidium pullulans var. melanogenum</name>
    <dbReference type="NCBI Taxonomy" id="46634"/>
    <lineage>
        <taxon>Eukaryota</taxon>
        <taxon>Fungi</taxon>
        <taxon>Dikarya</taxon>
        <taxon>Ascomycota</taxon>
        <taxon>Pezizomycotina</taxon>
        <taxon>Dothideomycetes</taxon>
        <taxon>Dothideomycetidae</taxon>
        <taxon>Dothideales</taxon>
        <taxon>Saccotheciaceae</taxon>
        <taxon>Aureobasidium</taxon>
    </lineage>
</organism>
<dbReference type="Proteomes" id="UP000729357">
    <property type="component" value="Unassembled WGS sequence"/>
</dbReference>
<keyword evidence="2" id="KW-1185">Reference proteome</keyword>
<reference evidence="1" key="2">
    <citation type="submission" date="2021-08" db="EMBL/GenBank/DDBJ databases">
        <authorList>
            <person name="Gostincar C."/>
            <person name="Sun X."/>
            <person name="Song Z."/>
            <person name="Gunde-Cimerman N."/>
        </authorList>
    </citation>
    <scope>NUCLEOTIDE SEQUENCE</scope>
    <source>
        <strain evidence="1">EXF-9298</strain>
    </source>
</reference>
<sequence length="194" mass="20850">MCISIASTPSVLVPPHLRQEGLAKKIGLETATDTFRGPYAVKSGRSEPKQATECLGGNEQNIAALQLSGLKELFGWKEQSIQESILCPYNEIRRGCELPVHFPVADIADAATKIKVALAEGNRFGVTVRDLHVVACEDQDVVLFGCIGTEVRTAAPHECNVRGEHSLDFAFANTVGDGEVGGRRSDFLALKGIC</sequence>
<proteinExistence type="predicted"/>
<protein>
    <submittedName>
        <fullName evidence="1">Uncharacterized protein</fullName>
    </submittedName>
</protein>
<name>A0A9P8G5H5_AURME</name>
<comment type="caution">
    <text evidence="1">The sequence shown here is derived from an EMBL/GenBank/DDBJ whole genome shotgun (WGS) entry which is preliminary data.</text>
</comment>
<dbReference type="EMBL" id="JAHFXS010000001">
    <property type="protein sequence ID" value="KAG9991760.1"/>
    <property type="molecule type" value="Genomic_DNA"/>
</dbReference>